<dbReference type="STRING" id="195883.A0A482XPJ2"/>
<dbReference type="PANTHER" id="PTHR11188">
    <property type="entry name" value="ARRESTIN DOMAIN CONTAINING PROTEIN"/>
    <property type="match status" value="1"/>
</dbReference>
<dbReference type="Gene3D" id="2.60.40.640">
    <property type="match status" value="1"/>
</dbReference>
<dbReference type="GO" id="GO:0015031">
    <property type="term" value="P:protein transport"/>
    <property type="evidence" value="ECO:0007669"/>
    <property type="project" value="TreeGrafter"/>
</dbReference>
<sequence length="99" mass="11538">MRFSTETYFDKRDILFGHNYSSYREHLPAGTHCLPFAFTLPANLPSSYVGRHAFIHYYCEALIERWNKPSVAEKVFFTVSEVLDLNNDPRADVSLMWST</sequence>
<gene>
    <name evidence="3" type="ORF">LSTR_LSTR015392</name>
</gene>
<dbReference type="PANTHER" id="PTHR11188:SF176">
    <property type="entry name" value="ARRESTIN DOMAIN-CONTAINING PROTEIN 1"/>
    <property type="match status" value="1"/>
</dbReference>
<dbReference type="GO" id="GO:0005737">
    <property type="term" value="C:cytoplasm"/>
    <property type="evidence" value="ECO:0007669"/>
    <property type="project" value="TreeGrafter"/>
</dbReference>
<dbReference type="Proteomes" id="UP000291343">
    <property type="component" value="Unassembled WGS sequence"/>
</dbReference>
<evidence type="ECO:0000256" key="1">
    <source>
        <dbReference type="ARBA" id="ARBA00005298"/>
    </source>
</evidence>
<keyword evidence="4" id="KW-1185">Reference proteome</keyword>
<dbReference type="SUPFAM" id="SSF81296">
    <property type="entry name" value="E set domains"/>
    <property type="match status" value="1"/>
</dbReference>
<dbReference type="InterPro" id="IPR014752">
    <property type="entry name" value="Arrestin-like_C"/>
</dbReference>
<dbReference type="InterPro" id="IPR011021">
    <property type="entry name" value="Arrestin-like_N"/>
</dbReference>
<comment type="caution">
    <text evidence="3">The sequence shown here is derived from an EMBL/GenBank/DDBJ whole genome shotgun (WGS) entry which is preliminary data.</text>
</comment>
<feature type="domain" description="Arrestin-like N-terminal" evidence="2">
    <location>
        <begin position="4"/>
        <end position="86"/>
    </location>
</feature>
<proteinExistence type="inferred from homology"/>
<dbReference type="InterPro" id="IPR050357">
    <property type="entry name" value="Arrestin_domain-protein"/>
</dbReference>
<dbReference type="AlphaFoldDB" id="A0A482XPJ2"/>
<comment type="similarity">
    <text evidence="1">Belongs to the arrestin family.</text>
</comment>
<accession>A0A482XPJ2</accession>
<dbReference type="Pfam" id="PF00339">
    <property type="entry name" value="Arrestin_N"/>
    <property type="match status" value="1"/>
</dbReference>
<evidence type="ECO:0000259" key="2">
    <source>
        <dbReference type="Pfam" id="PF00339"/>
    </source>
</evidence>
<reference evidence="3 4" key="1">
    <citation type="journal article" date="2017" name="Gigascience">
        <title>Genome sequence of the small brown planthopper, Laodelphax striatellus.</title>
        <authorList>
            <person name="Zhu J."/>
            <person name="Jiang F."/>
            <person name="Wang X."/>
            <person name="Yang P."/>
            <person name="Bao Y."/>
            <person name="Zhao W."/>
            <person name="Wang W."/>
            <person name="Lu H."/>
            <person name="Wang Q."/>
            <person name="Cui N."/>
            <person name="Li J."/>
            <person name="Chen X."/>
            <person name="Luo L."/>
            <person name="Yu J."/>
            <person name="Kang L."/>
            <person name="Cui F."/>
        </authorList>
    </citation>
    <scope>NUCLEOTIDE SEQUENCE [LARGE SCALE GENOMIC DNA]</scope>
    <source>
        <strain evidence="3">Lst14</strain>
    </source>
</reference>
<name>A0A482XPJ2_LAOST</name>
<dbReference type="EMBL" id="QKKF02004539">
    <property type="protein sequence ID" value="RZF47328.1"/>
    <property type="molecule type" value="Genomic_DNA"/>
</dbReference>
<evidence type="ECO:0000313" key="3">
    <source>
        <dbReference type="EMBL" id="RZF47328.1"/>
    </source>
</evidence>
<evidence type="ECO:0000313" key="4">
    <source>
        <dbReference type="Proteomes" id="UP000291343"/>
    </source>
</evidence>
<dbReference type="InterPro" id="IPR014756">
    <property type="entry name" value="Ig_E-set"/>
</dbReference>
<protein>
    <recommendedName>
        <fullName evidence="2">Arrestin-like N-terminal domain-containing protein</fullName>
    </recommendedName>
</protein>
<dbReference type="InParanoid" id="A0A482XPJ2"/>
<organism evidence="3 4">
    <name type="scientific">Laodelphax striatellus</name>
    <name type="common">Small brown planthopper</name>
    <name type="synonym">Delphax striatella</name>
    <dbReference type="NCBI Taxonomy" id="195883"/>
    <lineage>
        <taxon>Eukaryota</taxon>
        <taxon>Metazoa</taxon>
        <taxon>Ecdysozoa</taxon>
        <taxon>Arthropoda</taxon>
        <taxon>Hexapoda</taxon>
        <taxon>Insecta</taxon>
        <taxon>Pterygota</taxon>
        <taxon>Neoptera</taxon>
        <taxon>Paraneoptera</taxon>
        <taxon>Hemiptera</taxon>
        <taxon>Auchenorrhyncha</taxon>
        <taxon>Fulgoroidea</taxon>
        <taxon>Delphacidae</taxon>
        <taxon>Criomorphinae</taxon>
        <taxon>Laodelphax</taxon>
    </lineage>
</organism>
<dbReference type="OrthoDB" id="6608932at2759"/>